<dbReference type="PANTHER" id="PTHR33332">
    <property type="entry name" value="REVERSE TRANSCRIPTASE DOMAIN-CONTAINING PROTEIN"/>
    <property type="match status" value="1"/>
</dbReference>
<dbReference type="Proteomes" id="UP001145742">
    <property type="component" value="Unassembled WGS sequence"/>
</dbReference>
<comment type="caution">
    <text evidence="1">The sequence shown here is derived from an EMBL/GenBank/DDBJ whole genome shotgun (WGS) entry which is preliminary data.</text>
</comment>
<keyword evidence="2" id="KW-1185">Reference proteome</keyword>
<organism evidence="1 2">
    <name type="scientific">Willisornis vidua</name>
    <name type="common">Xingu scale-backed antbird</name>
    <dbReference type="NCBI Taxonomy" id="1566151"/>
    <lineage>
        <taxon>Eukaryota</taxon>
        <taxon>Metazoa</taxon>
        <taxon>Chordata</taxon>
        <taxon>Craniata</taxon>
        <taxon>Vertebrata</taxon>
        <taxon>Euteleostomi</taxon>
        <taxon>Archelosauria</taxon>
        <taxon>Archosauria</taxon>
        <taxon>Dinosauria</taxon>
        <taxon>Saurischia</taxon>
        <taxon>Theropoda</taxon>
        <taxon>Coelurosauria</taxon>
        <taxon>Aves</taxon>
        <taxon>Neognathae</taxon>
        <taxon>Neoaves</taxon>
        <taxon>Telluraves</taxon>
        <taxon>Australaves</taxon>
        <taxon>Passeriformes</taxon>
        <taxon>Thamnophilidae</taxon>
        <taxon>Willisornis</taxon>
    </lineage>
</organism>
<dbReference type="EMBL" id="WHWB01033696">
    <property type="protein sequence ID" value="KAJ7418130.1"/>
    <property type="molecule type" value="Genomic_DNA"/>
</dbReference>
<gene>
    <name evidence="1" type="ORF">WISP_60560</name>
</gene>
<name>A0ABQ9DF65_9PASS</name>
<evidence type="ECO:0000313" key="2">
    <source>
        <dbReference type="Proteomes" id="UP001145742"/>
    </source>
</evidence>
<proteinExistence type="predicted"/>
<evidence type="ECO:0000313" key="1">
    <source>
        <dbReference type="EMBL" id="KAJ7418130.1"/>
    </source>
</evidence>
<protein>
    <submittedName>
        <fullName evidence="1">Uncharacterized protein</fullName>
    </submittedName>
</protein>
<reference evidence="1" key="1">
    <citation type="submission" date="2019-10" db="EMBL/GenBank/DDBJ databases">
        <authorList>
            <person name="Soares A.E.R."/>
            <person name="Aleixo A."/>
            <person name="Schneider P."/>
            <person name="Miyaki C.Y."/>
            <person name="Schneider M.P."/>
            <person name="Mello C."/>
            <person name="Vasconcelos A.T.R."/>
        </authorList>
    </citation>
    <scope>NUCLEOTIDE SEQUENCE</scope>
    <source>
        <tissue evidence="1">Muscle</tissue>
    </source>
</reference>
<sequence length="160" mass="18627">MTSRSREVILPLYSVLVRPHHECCVQFWASQFRKDIEVLEQAQRRATRLVKRLENKSCEERLRELGLFSLEKRRLRGDLITLYNSLKGGCSQVRVGLFSQATISMSRGHGLKLCQRRFGLDVRRIFFTERVIRHWNGLPKETVDSPVLETRLDVALSAMV</sequence>
<accession>A0ABQ9DF65</accession>